<organism evidence="1 2">
    <name type="scientific">Pseudothioclava arenosa</name>
    <dbReference type="NCBI Taxonomy" id="1795308"/>
    <lineage>
        <taxon>Bacteria</taxon>
        <taxon>Pseudomonadati</taxon>
        <taxon>Pseudomonadota</taxon>
        <taxon>Alphaproteobacteria</taxon>
        <taxon>Rhodobacterales</taxon>
        <taxon>Paracoccaceae</taxon>
        <taxon>Pseudothioclava</taxon>
    </lineage>
</organism>
<name>A0A2A4CPP9_9RHOB</name>
<dbReference type="InterPro" id="IPR006597">
    <property type="entry name" value="Sel1-like"/>
</dbReference>
<protein>
    <recommendedName>
        <fullName evidence="3">Sel1 repeat family protein</fullName>
    </recommendedName>
</protein>
<dbReference type="PANTHER" id="PTHR11102:SF160">
    <property type="entry name" value="ERAD-ASSOCIATED E3 UBIQUITIN-PROTEIN LIGASE COMPONENT HRD3"/>
    <property type="match status" value="1"/>
</dbReference>
<dbReference type="AlphaFoldDB" id="A0A2A4CPP9"/>
<dbReference type="PANTHER" id="PTHR11102">
    <property type="entry name" value="SEL-1-LIKE PROTEIN"/>
    <property type="match status" value="1"/>
</dbReference>
<reference evidence="1 2" key="1">
    <citation type="submission" date="2017-09" db="EMBL/GenBank/DDBJ databases">
        <title>A multilocus sequence analysis scheme for characterization of bacteria in the genus Thioclava.</title>
        <authorList>
            <person name="Liu Y."/>
            <person name="Shao Z."/>
        </authorList>
    </citation>
    <scope>NUCLEOTIDE SEQUENCE [LARGE SCALE GENOMIC DNA]</scope>
    <source>
        <strain evidence="1 2">CAU 1312</strain>
    </source>
</reference>
<keyword evidence="2" id="KW-1185">Reference proteome</keyword>
<dbReference type="Gene3D" id="1.25.40.10">
    <property type="entry name" value="Tetratricopeptide repeat domain"/>
    <property type="match status" value="1"/>
</dbReference>
<evidence type="ECO:0000313" key="1">
    <source>
        <dbReference type="EMBL" id="PCD76222.1"/>
    </source>
</evidence>
<gene>
    <name evidence="1" type="ORF">CLN94_10380</name>
</gene>
<dbReference type="RefSeq" id="WP_096433871.1">
    <property type="nucleotide sequence ID" value="NZ_NTJD01000007.1"/>
</dbReference>
<sequence>MRVHHKFQGTALAILAAVIWTGSGGAPGAQTSEGAVAPGAEAVAAPVTLSAAEAAALRERGEGLLYGIAPAIKNVAAGVDLLDQAAQAGDVTAQEVLGKVLIDGYYLPAEPERGLALLEMAAATGSGKARLVMAQTYLWGLGVPVDTARAQALLQEASDAGYTPAQAVLGEQLVGGWVLPRDIAAGQALLEQAAGEGEVKAKLALGSFHLYGIGLPKDTARALALFEEAAEAGNGEGLAQYGETLMWKNTDPAAAEAYLTRAGNMGVGAAWTILAEGAMYGYLGPRRKFDAFAEKARAAGSERIEVLDATRRMWGISMRANGPETLWQLTQAAEAGNAEAAKFLISLLRDGNRMNIRRDLDEAELALEHFIPLLSEREIWQYQLTFSAKRARYDTRYEEVAQLAAEHPEHMTTWLGKELYQANPNVAIYMAQKLLQRDGLYQGKLDGYVGPLTVKALKKACETIDQPAACRDSVLRPEVIAAVLVRG</sequence>
<dbReference type="OrthoDB" id="7849603at2"/>
<dbReference type="InterPro" id="IPR050767">
    <property type="entry name" value="Sel1_AlgK"/>
</dbReference>
<dbReference type="EMBL" id="NTJD01000007">
    <property type="protein sequence ID" value="PCD76222.1"/>
    <property type="molecule type" value="Genomic_DNA"/>
</dbReference>
<accession>A0A2A4CPP9</accession>
<dbReference type="SMART" id="SM00671">
    <property type="entry name" value="SEL1"/>
    <property type="match status" value="5"/>
</dbReference>
<dbReference type="Proteomes" id="UP000243507">
    <property type="component" value="Unassembled WGS sequence"/>
</dbReference>
<comment type="caution">
    <text evidence="1">The sequence shown here is derived from an EMBL/GenBank/DDBJ whole genome shotgun (WGS) entry which is preliminary data.</text>
</comment>
<dbReference type="InterPro" id="IPR011990">
    <property type="entry name" value="TPR-like_helical_dom_sf"/>
</dbReference>
<proteinExistence type="predicted"/>
<evidence type="ECO:0000313" key="2">
    <source>
        <dbReference type="Proteomes" id="UP000243507"/>
    </source>
</evidence>
<dbReference type="SUPFAM" id="SSF81901">
    <property type="entry name" value="HCP-like"/>
    <property type="match status" value="1"/>
</dbReference>
<evidence type="ECO:0008006" key="3">
    <source>
        <dbReference type="Google" id="ProtNLM"/>
    </source>
</evidence>
<dbReference type="Pfam" id="PF08238">
    <property type="entry name" value="Sel1"/>
    <property type="match status" value="5"/>
</dbReference>